<dbReference type="EMBL" id="JAHHHD010000050">
    <property type="protein sequence ID" value="MBW4661924.1"/>
    <property type="molecule type" value="Genomic_DNA"/>
</dbReference>
<evidence type="ECO:0000313" key="3">
    <source>
        <dbReference type="EMBL" id="MBW4661924.1"/>
    </source>
</evidence>
<evidence type="ECO:0000256" key="1">
    <source>
        <dbReference type="SAM" id="Phobius"/>
    </source>
</evidence>
<keyword evidence="1" id="KW-0812">Transmembrane</keyword>
<comment type="caution">
    <text evidence="3">The sequence shown here is derived from an EMBL/GenBank/DDBJ whole genome shotgun (WGS) entry which is preliminary data.</text>
</comment>
<evidence type="ECO:0000259" key="2">
    <source>
        <dbReference type="Pfam" id="PF13559"/>
    </source>
</evidence>
<protein>
    <submittedName>
        <fullName evidence="3">DUF4129 domain-containing protein</fullName>
    </submittedName>
</protein>
<dbReference type="InterPro" id="IPR025403">
    <property type="entry name" value="TgpA-like_C"/>
</dbReference>
<keyword evidence="1" id="KW-0472">Membrane</keyword>
<organism evidence="3 4">
    <name type="scientific">Drouetiella hepatica Uher 2000/2452</name>
    <dbReference type="NCBI Taxonomy" id="904376"/>
    <lineage>
        <taxon>Bacteria</taxon>
        <taxon>Bacillati</taxon>
        <taxon>Cyanobacteriota</taxon>
        <taxon>Cyanophyceae</taxon>
        <taxon>Oculatellales</taxon>
        <taxon>Oculatellaceae</taxon>
        <taxon>Drouetiella</taxon>
    </lineage>
</organism>
<reference evidence="3" key="1">
    <citation type="submission" date="2021-05" db="EMBL/GenBank/DDBJ databases">
        <authorList>
            <person name="Pietrasiak N."/>
            <person name="Ward R."/>
            <person name="Stajich J.E."/>
            <person name="Kurbessoian T."/>
        </authorList>
    </citation>
    <scope>NUCLEOTIDE SEQUENCE</scope>
    <source>
        <strain evidence="3">UHER 2000/2452</strain>
    </source>
</reference>
<name>A0A951UQF8_9CYAN</name>
<keyword evidence="1" id="KW-1133">Transmembrane helix</keyword>
<dbReference type="Proteomes" id="UP000757435">
    <property type="component" value="Unassembled WGS sequence"/>
</dbReference>
<feature type="transmembrane region" description="Helical" evidence="1">
    <location>
        <begin position="60"/>
        <end position="80"/>
    </location>
</feature>
<proteinExistence type="predicted"/>
<accession>A0A951UQF8</accession>
<dbReference type="AlphaFoldDB" id="A0A951UQF8"/>
<dbReference type="Pfam" id="PF13559">
    <property type="entry name" value="DUF4129"/>
    <property type="match status" value="1"/>
</dbReference>
<gene>
    <name evidence="3" type="ORF">KME15_24935</name>
</gene>
<sequence length="209" mass="23851">MAIASGVLAAAAGTFEKTSFDWQLRQLHQQFGEWVQRLLSNDSNAPDENWQLPEWLLSSLFWLIVIGLAGFLGWQLYRLLSPYLAASRQSRQNLHSVAASPIETLPVTEWLQRSRQARQQGNYREACRALYMAMLQRLNDQNLIAQQPSLTDGEYAALLHTLSTLDRPQPYHLLLRTHESLHFSQAAISAETCDRCWQAYREIDPAAIV</sequence>
<evidence type="ECO:0000313" key="4">
    <source>
        <dbReference type="Proteomes" id="UP000757435"/>
    </source>
</evidence>
<reference evidence="3" key="2">
    <citation type="journal article" date="2022" name="Microbiol. Resour. Announc.">
        <title>Metagenome Sequencing to Explore Phylogenomics of Terrestrial Cyanobacteria.</title>
        <authorList>
            <person name="Ward R.D."/>
            <person name="Stajich J.E."/>
            <person name="Johansen J.R."/>
            <person name="Huntemann M."/>
            <person name="Clum A."/>
            <person name="Foster B."/>
            <person name="Foster B."/>
            <person name="Roux S."/>
            <person name="Palaniappan K."/>
            <person name="Varghese N."/>
            <person name="Mukherjee S."/>
            <person name="Reddy T.B.K."/>
            <person name="Daum C."/>
            <person name="Copeland A."/>
            <person name="Chen I.A."/>
            <person name="Ivanova N.N."/>
            <person name="Kyrpides N.C."/>
            <person name="Shapiro N."/>
            <person name="Eloe-Fadrosh E.A."/>
            <person name="Pietrasiak N."/>
        </authorList>
    </citation>
    <scope>NUCLEOTIDE SEQUENCE</scope>
    <source>
        <strain evidence="3">UHER 2000/2452</strain>
    </source>
</reference>
<feature type="domain" description="Protein-glutamine gamma-glutamyltransferase-like C-terminal" evidence="2">
    <location>
        <begin position="130"/>
        <end position="201"/>
    </location>
</feature>